<keyword evidence="2" id="KW-0732">Signal</keyword>
<name>A0A6B0VDD2_IXORI</name>
<evidence type="ECO:0000256" key="2">
    <source>
        <dbReference type="SAM" id="SignalP"/>
    </source>
</evidence>
<protein>
    <submittedName>
        <fullName evidence="3">Putative conserved secreted protein</fullName>
    </submittedName>
</protein>
<proteinExistence type="predicted"/>
<dbReference type="AlphaFoldDB" id="A0A6B0VDD2"/>
<evidence type="ECO:0000256" key="1">
    <source>
        <dbReference type="SAM" id="MobiDB-lite"/>
    </source>
</evidence>
<evidence type="ECO:0000313" key="3">
    <source>
        <dbReference type="EMBL" id="MXU99625.1"/>
    </source>
</evidence>
<feature type="compositionally biased region" description="Basic and acidic residues" evidence="1">
    <location>
        <begin position="117"/>
        <end position="181"/>
    </location>
</feature>
<organism evidence="3">
    <name type="scientific">Ixodes ricinus</name>
    <name type="common">Common tick</name>
    <name type="synonym">Acarus ricinus</name>
    <dbReference type="NCBI Taxonomy" id="34613"/>
    <lineage>
        <taxon>Eukaryota</taxon>
        <taxon>Metazoa</taxon>
        <taxon>Ecdysozoa</taxon>
        <taxon>Arthropoda</taxon>
        <taxon>Chelicerata</taxon>
        <taxon>Arachnida</taxon>
        <taxon>Acari</taxon>
        <taxon>Parasitiformes</taxon>
        <taxon>Ixodida</taxon>
        <taxon>Ixodoidea</taxon>
        <taxon>Ixodidae</taxon>
        <taxon>Ixodinae</taxon>
        <taxon>Ixodes</taxon>
    </lineage>
</organism>
<sequence>MQLTLQWCMFTLLTVSATVLQLSSGAPATTDVSEGVQISIKLPEGDEVVKTDVPKRSAIPACLRQQPGTVEDENGLVVSADAFTNCAKTELTRLQTEINNPDNDDSSEEAPEDDDAPPVKKEKEADVPEAKPAPKEEAHPEEKPPQKETESAPKPESAAKPESEAKPESAAKPESEAKPESAAKPAFAPPPKIPDLTSITDAFSEVRPISQDPSVLGEIVKILQVIFDFKRVINDMQRILHGDLKGVLREYPERARGFFKLVHNLHHRFKGAAHKVEVVQRSSNKESKYYGVLDNLHKYLRAAATSSEDLPNAVSLVSTVDALRTVAIELQSQASAVAGRSSAAAIEEAPKASDSESSRVLNDIKNVFLLIPDTFRSYTRRTKLNGGPGIFSPSPLSPLSPYSPLNPLSPIGPFSAIGSLNPLNPVPRASRRYNDLRTSSLRAVDSVSKTLLGLFSNRDGGSRRLEDTRDKE</sequence>
<feature type="region of interest" description="Disordered" evidence="1">
    <location>
        <begin position="94"/>
        <end position="196"/>
    </location>
</feature>
<dbReference type="EMBL" id="GIFC01017542">
    <property type="protein sequence ID" value="MXU99625.1"/>
    <property type="molecule type" value="Transcribed_RNA"/>
</dbReference>
<accession>A0A6B0VDD2</accession>
<reference evidence="3" key="1">
    <citation type="submission" date="2019-12" db="EMBL/GenBank/DDBJ databases">
        <title>An insight into the sialome of adult female Ixodes ricinus ticks feeding for 6 days.</title>
        <authorList>
            <person name="Perner J."/>
            <person name="Ribeiro J.M.C."/>
        </authorList>
    </citation>
    <scope>NUCLEOTIDE SEQUENCE</scope>
    <source>
        <strain evidence="3">Semi-engorged</strain>
        <tissue evidence="3">Salivary glands</tissue>
    </source>
</reference>
<feature type="signal peptide" evidence="2">
    <location>
        <begin position="1"/>
        <end position="17"/>
    </location>
</feature>
<feature type="chain" id="PRO_5025364025" evidence="2">
    <location>
        <begin position="18"/>
        <end position="472"/>
    </location>
</feature>
<feature type="compositionally biased region" description="Acidic residues" evidence="1">
    <location>
        <begin position="102"/>
        <end position="116"/>
    </location>
</feature>